<evidence type="ECO:0000259" key="1">
    <source>
        <dbReference type="Pfam" id="PF18329"/>
    </source>
</evidence>
<dbReference type="InterPro" id="IPR040475">
    <property type="entry name" value="SGBP_B_XBD"/>
</dbReference>
<reference evidence="3" key="1">
    <citation type="journal article" date="2019" name="Int. J. Syst. Evol. Microbiol.">
        <title>The Global Catalogue of Microorganisms (GCM) 10K type strain sequencing project: providing services to taxonomists for standard genome sequencing and annotation.</title>
        <authorList>
            <consortium name="The Broad Institute Genomics Platform"/>
            <consortium name="The Broad Institute Genome Sequencing Center for Infectious Disease"/>
            <person name="Wu L."/>
            <person name="Ma J."/>
        </authorList>
    </citation>
    <scope>NUCLEOTIDE SEQUENCE [LARGE SCALE GENOMIC DNA]</scope>
    <source>
        <strain evidence="3">CCUG 53762</strain>
    </source>
</reference>
<gene>
    <name evidence="2" type="ORF">ACFSAH_06190</name>
</gene>
<dbReference type="RefSeq" id="WP_379661840.1">
    <property type="nucleotide sequence ID" value="NZ_JBHUDG010000004.1"/>
</dbReference>
<dbReference type="Gene3D" id="2.60.40.10">
    <property type="entry name" value="Immunoglobulins"/>
    <property type="match status" value="2"/>
</dbReference>
<dbReference type="Gene3D" id="2.60.120.430">
    <property type="entry name" value="Galactose-binding lectin"/>
    <property type="match status" value="1"/>
</dbReference>
<evidence type="ECO:0000313" key="2">
    <source>
        <dbReference type="EMBL" id="MFD1629461.1"/>
    </source>
</evidence>
<dbReference type="PROSITE" id="PS51257">
    <property type="entry name" value="PROKAR_LIPOPROTEIN"/>
    <property type="match status" value="1"/>
</dbReference>
<keyword evidence="3" id="KW-1185">Reference proteome</keyword>
<name>A0ABW4I9L4_9SPHI</name>
<accession>A0ABW4I9L4</accession>
<organism evidence="2 3">
    <name type="scientific">Pseudopedobacter beijingensis</name>
    <dbReference type="NCBI Taxonomy" id="1207056"/>
    <lineage>
        <taxon>Bacteria</taxon>
        <taxon>Pseudomonadati</taxon>
        <taxon>Bacteroidota</taxon>
        <taxon>Sphingobacteriia</taxon>
        <taxon>Sphingobacteriales</taxon>
        <taxon>Sphingobacteriaceae</taxon>
        <taxon>Pseudopedobacter</taxon>
    </lineage>
</organism>
<evidence type="ECO:0000313" key="3">
    <source>
        <dbReference type="Proteomes" id="UP001597118"/>
    </source>
</evidence>
<protein>
    <submittedName>
        <fullName evidence="2">Glycan-binding surface protein</fullName>
    </submittedName>
</protein>
<dbReference type="EMBL" id="JBHUDG010000004">
    <property type="protein sequence ID" value="MFD1629461.1"/>
    <property type="molecule type" value="Genomic_DNA"/>
</dbReference>
<dbReference type="Pfam" id="PF18329">
    <property type="entry name" value="SGBP_B_XBD"/>
    <property type="match status" value="1"/>
</dbReference>
<proteinExistence type="predicted"/>
<sequence length="366" mass="40854">MNKYLKICVVFLILAIALAGCKKETEMPQGLPVINRVAQPLDLSADLREGDLNDWLIIYGQNLSKAQKVTFNNEPVERKDFYAVDTMISIKIPRKIPSVITNKIEVTTLTGVAVYDFDIKIPALVLEGMYNEYTLEGETLSLIGKNFDLYDINENGAEVTFPGGFTVPVIEASANTLKVVVPVGAQSGKLSIYAPSLSVPLVTDGFYKDNRNLFFPLTPYPADEIYGVGMVSAGPIPASITGNYYHVKQNWDANFQWLTLFSVPRKLGVVGSTANYVLKFEVSVQKPIKNMQATFYLDYAPVYSWKPFEQTGSFTTNGQWKTITIPMSQIQSNLLDKEYVWQITFDGHGPDDYDVAFCNFRIVPAK</sequence>
<dbReference type="InterPro" id="IPR013783">
    <property type="entry name" value="Ig-like_fold"/>
</dbReference>
<comment type="caution">
    <text evidence="2">The sequence shown here is derived from an EMBL/GenBank/DDBJ whole genome shotgun (WGS) entry which is preliminary data.</text>
</comment>
<feature type="domain" description="Surface glycan-binding protein B xyloglucan binding" evidence="1">
    <location>
        <begin position="230"/>
        <end position="364"/>
    </location>
</feature>
<dbReference type="Proteomes" id="UP001597118">
    <property type="component" value="Unassembled WGS sequence"/>
</dbReference>